<dbReference type="SUPFAM" id="SSF52172">
    <property type="entry name" value="CheY-like"/>
    <property type="match status" value="1"/>
</dbReference>
<dbReference type="Pfam" id="PF00072">
    <property type="entry name" value="Response_reg"/>
    <property type="match status" value="1"/>
</dbReference>
<dbReference type="InterPro" id="IPR039420">
    <property type="entry name" value="WalR-like"/>
</dbReference>
<proteinExistence type="predicted"/>
<dbReference type="PANTHER" id="PTHR43214:SF43">
    <property type="entry name" value="TWO-COMPONENT RESPONSE REGULATOR"/>
    <property type="match status" value="1"/>
</dbReference>
<dbReference type="RefSeq" id="WP_150415474.1">
    <property type="nucleotide sequence ID" value="NZ_VYQF01000003.1"/>
</dbReference>
<feature type="modified residue" description="4-aspartylphosphate" evidence="3">
    <location>
        <position position="54"/>
    </location>
</feature>
<evidence type="ECO:0000313" key="7">
    <source>
        <dbReference type="Proteomes" id="UP000326903"/>
    </source>
</evidence>
<keyword evidence="2" id="KW-0238">DNA-binding</keyword>
<dbReference type="SMART" id="SM00421">
    <property type="entry name" value="HTH_LUXR"/>
    <property type="match status" value="1"/>
</dbReference>
<dbReference type="SMART" id="SM00448">
    <property type="entry name" value="REC"/>
    <property type="match status" value="1"/>
</dbReference>
<evidence type="ECO:0000256" key="1">
    <source>
        <dbReference type="ARBA" id="ARBA00022553"/>
    </source>
</evidence>
<feature type="domain" description="HTH luxR-type" evidence="4">
    <location>
        <begin position="143"/>
        <end position="208"/>
    </location>
</feature>
<dbReference type="SUPFAM" id="SSF46894">
    <property type="entry name" value="C-terminal effector domain of the bipartite response regulators"/>
    <property type="match status" value="1"/>
</dbReference>
<dbReference type="InterPro" id="IPR001789">
    <property type="entry name" value="Sig_transdc_resp-reg_receiver"/>
</dbReference>
<protein>
    <submittedName>
        <fullName evidence="6">Response regulator transcription factor</fullName>
    </submittedName>
</protein>
<dbReference type="GO" id="GO:0003677">
    <property type="term" value="F:DNA binding"/>
    <property type="evidence" value="ECO:0007669"/>
    <property type="project" value="UniProtKB-KW"/>
</dbReference>
<dbReference type="Proteomes" id="UP000326903">
    <property type="component" value="Unassembled WGS sequence"/>
</dbReference>
<dbReference type="EMBL" id="VYQF01000003">
    <property type="protein sequence ID" value="KAA9038753.1"/>
    <property type="molecule type" value="Genomic_DNA"/>
</dbReference>
<dbReference type="InterPro" id="IPR058245">
    <property type="entry name" value="NreC/VraR/RcsB-like_REC"/>
</dbReference>
<dbReference type="PROSITE" id="PS50110">
    <property type="entry name" value="RESPONSE_REGULATORY"/>
    <property type="match status" value="1"/>
</dbReference>
<dbReference type="InterPro" id="IPR000792">
    <property type="entry name" value="Tscrpt_reg_LuxR_C"/>
</dbReference>
<dbReference type="PANTHER" id="PTHR43214">
    <property type="entry name" value="TWO-COMPONENT RESPONSE REGULATOR"/>
    <property type="match status" value="1"/>
</dbReference>
<comment type="caution">
    <text evidence="6">The sequence shown here is derived from an EMBL/GenBank/DDBJ whole genome shotgun (WGS) entry which is preliminary data.</text>
</comment>
<keyword evidence="1 3" id="KW-0597">Phosphoprotein</keyword>
<evidence type="ECO:0000259" key="4">
    <source>
        <dbReference type="PROSITE" id="PS50043"/>
    </source>
</evidence>
<dbReference type="InterPro" id="IPR011006">
    <property type="entry name" value="CheY-like_superfamily"/>
</dbReference>
<name>A0A5J5IFV5_9BACT</name>
<feature type="domain" description="Response regulatory" evidence="5">
    <location>
        <begin position="3"/>
        <end position="119"/>
    </location>
</feature>
<evidence type="ECO:0000259" key="5">
    <source>
        <dbReference type="PROSITE" id="PS50110"/>
    </source>
</evidence>
<dbReference type="InterPro" id="IPR016032">
    <property type="entry name" value="Sig_transdc_resp-reg_C-effctor"/>
</dbReference>
<evidence type="ECO:0000256" key="2">
    <source>
        <dbReference type="ARBA" id="ARBA00023125"/>
    </source>
</evidence>
<reference evidence="6 7" key="1">
    <citation type="submission" date="2019-09" db="EMBL/GenBank/DDBJ databases">
        <title>Draft genome sequence of Ginsengibacter sp. BR5-29.</title>
        <authorList>
            <person name="Im W.-T."/>
        </authorList>
    </citation>
    <scope>NUCLEOTIDE SEQUENCE [LARGE SCALE GENOMIC DNA]</scope>
    <source>
        <strain evidence="6 7">BR5-29</strain>
    </source>
</reference>
<dbReference type="CDD" id="cd17535">
    <property type="entry name" value="REC_NarL-like"/>
    <property type="match status" value="1"/>
</dbReference>
<dbReference type="GO" id="GO:0006355">
    <property type="term" value="P:regulation of DNA-templated transcription"/>
    <property type="evidence" value="ECO:0007669"/>
    <property type="project" value="InterPro"/>
</dbReference>
<sequence>MIKILIADDHAMVREGLKIYMQNVVAHASIEEACDGNSAFEKIKQNDYALIVLDITMPATDVFCLVSDILKIKPYSRILIFTITSEEVYAKKLLTLGAMGYLNKEADSAEIKKAITNVINGNKYLSLSLTDSLVDSAIHNKPTDNPFDLLTPRELQVARYLMNGSGISEIGTALQLHSSTIGTHKAKILQKLRCTNIVEIHQLGILYNIIKNEKDNG</sequence>
<dbReference type="AlphaFoldDB" id="A0A5J5IFV5"/>
<organism evidence="6 7">
    <name type="scientific">Ginsengibacter hankyongi</name>
    <dbReference type="NCBI Taxonomy" id="2607284"/>
    <lineage>
        <taxon>Bacteria</taxon>
        <taxon>Pseudomonadati</taxon>
        <taxon>Bacteroidota</taxon>
        <taxon>Chitinophagia</taxon>
        <taxon>Chitinophagales</taxon>
        <taxon>Chitinophagaceae</taxon>
        <taxon>Ginsengibacter</taxon>
    </lineage>
</organism>
<evidence type="ECO:0000313" key="6">
    <source>
        <dbReference type="EMBL" id="KAA9038753.1"/>
    </source>
</evidence>
<accession>A0A5J5IFV5</accession>
<evidence type="ECO:0000256" key="3">
    <source>
        <dbReference type="PROSITE-ProRule" id="PRU00169"/>
    </source>
</evidence>
<gene>
    <name evidence="6" type="ORF">FW778_14510</name>
</gene>
<dbReference type="Pfam" id="PF00196">
    <property type="entry name" value="GerE"/>
    <property type="match status" value="1"/>
</dbReference>
<keyword evidence="7" id="KW-1185">Reference proteome</keyword>
<dbReference type="PROSITE" id="PS50043">
    <property type="entry name" value="HTH_LUXR_2"/>
    <property type="match status" value="1"/>
</dbReference>
<dbReference type="GO" id="GO:0000160">
    <property type="term" value="P:phosphorelay signal transduction system"/>
    <property type="evidence" value="ECO:0007669"/>
    <property type="project" value="InterPro"/>
</dbReference>
<dbReference type="Gene3D" id="3.40.50.2300">
    <property type="match status" value="1"/>
</dbReference>
<dbReference type="PRINTS" id="PR00038">
    <property type="entry name" value="HTHLUXR"/>
</dbReference>